<dbReference type="GO" id="GO:0008483">
    <property type="term" value="F:transaminase activity"/>
    <property type="evidence" value="ECO:0007669"/>
    <property type="project" value="TreeGrafter"/>
</dbReference>
<dbReference type="InterPro" id="IPR004839">
    <property type="entry name" value="Aminotransferase_I/II_large"/>
</dbReference>
<accession>A0A4S4CXC4</accession>
<dbReference type="EC" id="4.4.1.14" evidence="7"/>
<reference evidence="10 11" key="1">
    <citation type="journal article" date="2018" name="Proc. Natl. Acad. Sci. U.S.A.">
        <title>Draft genome sequence of Camellia sinensis var. sinensis provides insights into the evolution of the tea genome and tea quality.</title>
        <authorList>
            <person name="Wei C."/>
            <person name="Yang H."/>
            <person name="Wang S."/>
            <person name="Zhao J."/>
            <person name="Liu C."/>
            <person name="Gao L."/>
            <person name="Xia E."/>
            <person name="Lu Y."/>
            <person name="Tai Y."/>
            <person name="She G."/>
            <person name="Sun J."/>
            <person name="Cao H."/>
            <person name="Tong W."/>
            <person name="Gao Q."/>
            <person name="Li Y."/>
            <person name="Deng W."/>
            <person name="Jiang X."/>
            <person name="Wang W."/>
            <person name="Chen Q."/>
            <person name="Zhang S."/>
            <person name="Li H."/>
            <person name="Wu J."/>
            <person name="Wang P."/>
            <person name="Li P."/>
            <person name="Shi C."/>
            <person name="Zheng F."/>
            <person name="Jian J."/>
            <person name="Huang B."/>
            <person name="Shan D."/>
            <person name="Shi M."/>
            <person name="Fang C."/>
            <person name="Yue Y."/>
            <person name="Li F."/>
            <person name="Li D."/>
            <person name="Wei S."/>
            <person name="Han B."/>
            <person name="Jiang C."/>
            <person name="Yin Y."/>
            <person name="Xia T."/>
            <person name="Zhang Z."/>
            <person name="Bennetzen J.L."/>
            <person name="Zhao S."/>
            <person name="Wan X."/>
        </authorList>
    </citation>
    <scope>NUCLEOTIDE SEQUENCE [LARGE SCALE GENOMIC DNA]</scope>
    <source>
        <strain evidence="11">cv. Shuchazao</strain>
        <tissue evidence="10">Leaf</tissue>
    </source>
</reference>
<dbReference type="Proteomes" id="UP000306102">
    <property type="component" value="Unassembled WGS sequence"/>
</dbReference>
<dbReference type="SUPFAM" id="SSF53383">
    <property type="entry name" value="PLP-dependent transferases"/>
    <property type="match status" value="1"/>
</dbReference>
<evidence type="ECO:0000256" key="1">
    <source>
        <dbReference type="ARBA" id="ARBA00001933"/>
    </source>
</evidence>
<proteinExistence type="predicted"/>
<dbReference type="PANTHER" id="PTHR43795">
    <property type="entry name" value="BIFUNCTIONAL ASPARTATE AMINOTRANSFERASE AND GLUTAMATE/ASPARTATE-PREPHENATE AMINOTRANSFERASE-RELATED"/>
    <property type="match status" value="1"/>
</dbReference>
<dbReference type="Pfam" id="PF00155">
    <property type="entry name" value="Aminotran_1_2"/>
    <property type="match status" value="1"/>
</dbReference>
<dbReference type="Gene3D" id="3.90.1150.10">
    <property type="entry name" value="Aspartate Aminotransferase, domain 1"/>
    <property type="match status" value="1"/>
</dbReference>
<dbReference type="InterPro" id="IPR015424">
    <property type="entry name" value="PyrdxlP-dep_Trfase"/>
</dbReference>
<keyword evidence="4" id="KW-0663">Pyridoxal phosphate</keyword>
<dbReference type="InterPro" id="IPR050478">
    <property type="entry name" value="Ethylene_sulfur-biosynth"/>
</dbReference>
<comment type="cofactor">
    <cofactor evidence="1">
        <name>pyridoxal 5'-phosphate</name>
        <dbReference type="ChEBI" id="CHEBI:597326"/>
    </cofactor>
</comment>
<dbReference type="GO" id="GO:0030170">
    <property type="term" value="F:pyridoxal phosphate binding"/>
    <property type="evidence" value="ECO:0007669"/>
    <property type="project" value="InterPro"/>
</dbReference>
<dbReference type="InterPro" id="IPR015422">
    <property type="entry name" value="PyrdxlP-dep_Trfase_small"/>
</dbReference>
<dbReference type="STRING" id="542762.A0A4S4CXC4"/>
<comment type="catalytic activity">
    <reaction evidence="8">
        <text>S-adenosyl-L-methionine = 1-aminocyclopropane-1-carboxylate + S-methyl-5'-thioadenosine + H(+)</text>
        <dbReference type="Rhea" id="RHEA:21744"/>
        <dbReference type="ChEBI" id="CHEBI:15378"/>
        <dbReference type="ChEBI" id="CHEBI:17509"/>
        <dbReference type="ChEBI" id="CHEBI:58360"/>
        <dbReference type="ChEBI" id="CHEBI:59789"/>
        <dbReference type="EC" id="4.4.1.14"/>
    </reaction>
</comment>
<dbReference type="AlphaFoldDB" id="A0A4S4CXC4"/>
<dbReference type="EMBL" id="SDRB02013628">
    <property type="protein sequence ID" value="THF94542.1"/>
    <property type="molecule type" value="Genomic_DNA"/>
</dbReference>
<dbReference type="PANTHER" id="PTHR43795:SF6">
    <property type="entry name" value="1-AMINOCYCLOPROPANE-1-CARBOXYLATE SYNTHASE 6"/>
    <property type="match status" value="1"/>
</dbReference>
<organism evidence="10 11">
    <name type="scientific">Camellia sinensis var. sinensis</name>
    <name type="common">China tea</name>
    <dbReference type="NCBI Taxonomy" id="542762"/>
    <lineage>
        <taxon>Eukaryota</taxon>
        <taxon>Viridiplantae</taxon>
        <taxon>Streptophyta</taxon>
        <taxon>Embryophyta</taxon>
        <taxon>Tracheophyta</taxon>
        <taxon>Spermatophyta</taxon>
        <taxon>Magnoliopsida</taxon>
        <taxon>eudicotyledons</taxon>
        <taxon>Gunneridae</taxon>
        <taxon>Pentapetalae</taxon>
        <taxon>asterids</taxon>
        <taxon>Ericales</taxon>
        <taxon>Theaceae</taxon>
        <taxon>Camellia</taxon>
    </lineage>
</organism>
<comment type="pathway">
    <text evidence="6">Alkene biosynthesis; ethylene biosynthesis via S-adenosyl-L-methionine; ethylene from S-adenosyl-L-methionine: step 1/2.</text>
</comment>
<evidence type="ECO:0000256" key="2">
    <source>
        <dbReference type="ARBA" id="ARBA00022666"/>
    </source>
</evidence>
<gene>
    <name evidence="10" type="ORF">TEA_002654</name>
</gene>
<evidence type="ECO:0000256" key="7">
    <source>
        <dbReference type="ARBA" id="ARBA00039053"/>
    </source>
</evidence>
<evidence type="ECO:0000313" key="10">
    <source>
        <dbReference type="EMBL" id="THF94542.1"/>
    </source>
</evidence>
<sequence length="291" mass="33005">MDLRSLLKEPTFEDEMALWHVIIKEMKLNVSLGSSFHCVEPGWFRVCFANMDDATVEVALRRIQTFVARTKKEEAPLKKKSHGRRSFNLASRCKYIMMVSYLEQTQHSEPLDVDVEAQRAATPNLVSSIDMIISLYENNLPMRFGVILFSKKFIKMIEMNDGKIPAAPMSNDDVSSLKSTIIERGEIGIRVASLNSSQNCPRLSSILLVIWQINKLRIESADPTEDAPEMHHVEGAFVETLLELMFVFKLGLVKLQCCLLMNGLVVDANEISVSMSYMLLQEIWVLKLDSS</sequence>
<evidence type="ECO:0000259" key="9">
    <source>
        <dbReference type="Pfam" id="PF00155"/>
    </source>
</evidence>
<evidence type="ECO:0000313" key="11">
    <source>
        <dbReference type="Proteomes" id="UP000306102"/>
    </source>
</evidence>
<feature type="domain" description="Aminotransferase class I/classII large" evidence="9">
    <location>
        <begin position="14"/>
        <end position="63"/>
    </location>
</feature>
<name>A0A4S4CXC4_CAMSN</name>
<evidence type="ECO:0000256" key="3">
    <source>
        <dbReference type="ARBA" id="ARBA00022691"/>
    </source>
</evidence>
<evidence type="ECO:0000256" key="5">
    <source>
        <dbReference type="ARBA" id="ARBA00023239"/>
    </source>
</evidence>
<comment type="caution">
    <text evidence="10">The sequence shown here is derived from an EMBL/GenBank/DDBJ whole genome shotgun (WGS) entry which is preliminary data.</text>
</comment>
<evidence type="ECO:0000256" key="8">
    <source>
        <dbReference type="ARBA" id="ARBA00049554"/>
    </source>
</evidence>
<keyword evidence="2" id="KW-0266">Ethylene biosynthesis</keyword>
<keyword evidence="3" id="KW-0949">S-adenosyl-L-methionine</keyword>
<keyword evidence="11" id="KW-1185">Reference proteome</keyword>
<evidence type="ECO:0000256" key="4">
    <source>
        <dbReference type="ARBA" id="ARBA00022898"/>
    </source>
</evidence>
<dbReference type="GO" id="GO:0016847">
    <property type="term" value="F:1-aminocyclopropane-1-carboxylate synthase activity"/>
    <property type="evidence" value="ECO:0007669"/>
    <property type="project" value="UniProtKB-EC"/>
</dbReference>
<evidence type="ECO:0000256" key="6">
    <source>
        <dbReference type="ARBA" id="ARBA00037888"/>
    </source>
</evidence>
<protein>
    <recommendedName>
        <fullName evidence="7">1-aminocyclopropane-1-carboxylate synthase</fullName>
        <ecNumber evidence="7">4.4.1.14</ecNumber>
    </recommendedName>
</protein>
<dbReference type="GO" id="GO:0009693">
    <property type="term" value="P:ethylene biosynthetic process"/>
    <property type="evidence" value="ECO:0007669"/>
    <property type="project" value="UniProtKB-KW"/>
</dbReference>
<keyword evidence="5" id="KW-0456">Lyase</keyword>